<dbReference type="SMART" id="SM00388">
    <property type="entry name" value="HisKA"/>
    <property type="match status" value="1"/>
</dbReference>
<keyword evidence="3 4" id="KW-0597">Phosphoprotein</keyword>
<dbReference type="SUPFAM" id="SSF63829">
    <property type="entry name" value="Calcium-dependent phosphotriesterase"/>
    <property type="match status" value="2"/>
</dbReference>
<dbReference type="InterPro" id="IPR004358">
    <property type="entry name" value="Sig_transdc_His_kin-like_C"/>
</dbReference>
<protein>
    <recommendedName>
        <fullName evidence="2">histidine kinase</fullName>
        <ecNumber evidence="2">2.7.13.3</ecNumber>
    </recommendedName>
</protein>
<dbReference type="Pfam" id="PF07494">
    <property type="entry name" value="Reg_prop"/>
    <property type="match status" value="3"/>
</dbReference>
<evidence type="ECO:0000256" key="5">
    <source>
        <dbReference type="SAM" id="Coils"/>
    </source>
</evidence>
<name>A0A934RZ42_9BACT</name>
<dbReference type="SMART" id="SM00387">
    <property type="entry name" value="HATPase_c"/>
    <property type="match status" value="1"/>
</dbReference>
<evidence type="ECO:0000259" key="9">
    <source>
        <dbReference type="PROSITE" id="PS50110"/>
    </source>
</evidence>
<dbReference type="InterPro" id="IPR003594">
    <property type="entry name" value="HATPase_dom"/>
</dbReference>
<keyword evidence="11" id="KW-1185">Reference proteome</keyword>
<dbReference type="Pfam" id="PF00512">
    <property type="entry name" value="HisKA"/>
    <property type="match status" value="1"/>
</dbReference>
<evidence type="ECO:0000256" key="4">
    <source>
        <dbReference type="PROSITE-ProRule" id="PRU00169"/>
    </source>
</evidence>
<dbReference type="PROSITE" id="PS50110">
    <property type="entry name" value="RESPONSE_REGULATORY"/>
    <property type="match status" value="1"/>
</dbReference>
<dbReference type="InterPro" id="IPR005467">
    <property type="entry name" value="His_kinase_dom"/>
</dbReference>
<reference evidence="10" key="1">
    <citation type="submission" date="2021-01" db="EMBL/GenBank/DDBJ databases">
        <title>Modified the classification status of verrucomicrobia.</title>
        <authorList>
            <person name="Feng X."/>
        </authorList>
    </citation>
    <scope>NUCLEOTIDE SEQUENCE</scope>
    <source>
        <strain evidence="10">KCTC 13126</strain>
    </source>
</reference>
<dbReference type="PROSITE" id="PS50109">
    <property type="entry name" value="HIS_KIN"/>
    <property type="match status" value="1"/>
</dbReference>
<evidence type="ECO:0000256" key="3">
    <source>
        <dbReference type="ARBA" id="ARBA00022553"/>
    </source>
</evidence>
<evidence type="ECO:0000256" key="2">
    <source>
        <dbReference type="ARBA" id="ARBA00012438"/>
    </source>
</evidence>
<evidence type="ECO:0000259" key="8">
    <source>
        <dbReference type="PROSITE" id="PS50109"/>
    </source>
</evidence>
<dbReference type="SMART" id="SM00448">
    <property type="entry name" value="REC"/>
    <property type="match status" value="1"/>
</dbReference>
<dbReference type="Proteomes" id="UP000617628">
    <property type="component" value="Unassembled WGS sequence"/>
</dbReference>
<keyword evidence="7" id="KW-0732">Signal</keyword>
<dbReference type="InterPro" id="IPR011110">
    <property type="entry name" value="Reg_prop"/>
</dbReference>
<sequence>MKLLSLVSLAFVLAVHVSAQPLKVHHLESEQEMSAVRSLWRDHLGYLWIGNLGLGLMRYDGTEIVRYIHEEGDETSLSSDFVTRVFEDSRNRLWVATRDGLSRFDRRMDRFVRYTVGESPSVVDVYEDGTGRLWALSPDSVAWYDEASDRFESRRLNFEGREESGFTSMVEDLRGRLWIAGSGVVIWELDGETLAAQPHELLPGANGSTKKFYRDLSGRLWLAARDDGLFEFLPESLEVERYGMDSSGAGTSGSNVSDVLEYPEGRLLIAVDQGGLNFFDKASGQFTYQRVQDGTGYGLSSDGLISFHQDKEGIIWIGASRTGVDYYNPKMERFSTIRSGGGDNAFTLRASVVGGVFEDADSRVWIGTGGGGLGWLDPESERMTWLPTLAEPGALLGSNLIRQIDQGSDGRIWVGTWNGGVDALVEEDGHFRVDEQVSENLAALDRISVWDIEVDQKDRLWVAAAKGGVFLYDDKGVLLKEFDEALREGIVSYSPIVKEQTNGDIIITTERALYRFEEESQSLEEFIRMDTPTVVVWDEIKAVYYVGTVERGVVVLDRAGEELRRIGHEEGLSSLFIRSLETDRNGDLWMGTNDGLFHYEVSSERMVRYDANEGLQGNLYFTNSSCRTRDGRLYFGGTKGVSSLLPIEIQENSYLPHVSIDRIQLFGEDLVFGEDDSLIESHPSSLDELILDWRQNFLKFEFSAVNMTYAGNNAFAYTLEGFDVGWTYGDADLRWANYTNVDPGEYVFRVKASNNDGLWNEEGASIRIVITPPFWLRPWFYAGSLIFLIWFTYLFIVFRERRLKRENARLEQAVETRTKVINEQKGRLAEKTGLLENQKEELEAQKSELEAQQSQLMLHKNHLEDMISDRTKELVHAKDEAESANRLKSQFLANLSHEVRTPLNAITGLASFLDDDSLDTESRQEFIQIIEENSQSLLKLIEGILDYSLLAAGEMELFSRRFELNPLLDKLFAKYRELYDEKGLSLVVDNTLEDFELSFDYDGERLEQILENLLSNALKFTEKGGARLLVGLKGNEFFLSVSDSGHGIREDELDTVFEQFVKLDEDDIAARRGLGLGLAISKSLAELMEGRLSVVSEYGNGSIFTLTLPCGEGVALTGEGVAIPQSSKRGGADAFEPARVLVVEDEDANYKYLEMALQGFACEVVWASDGIRAVEILKNDDAFDLVLLDIRMPGLDGYSVLEWIRERLPHLKVVAQTAFATKSDESRIHAAGFDGYLPKPIELEKLRWLVETFLRSDS</sequence>
<dbReference type="Gene3D" id="3.40.50.2300">
    <property type="match status" value="1"/>
</dbReference>
<dbReference type="PANTHER" id="PTHR43547:SF2">
    <property type="entry name" value="HYBRID SIGNAL TRANSDUCTION HISTIDINE KINASE C"/>
    <property type="match status" value="1"/>
</dbReference>
<dbReference type="InterPro" id="IPR011123">
    <property type="entry name" value="Y_Y_Y"/>
</dbReference>
<feature type="domain" description="Response regulatory" evidence="9">
    <location>
        <begin position="1139"/>
        <end position="1254"/>
    </location>
</feature>
<keyword evidence="6" id="KW-0472">Membrane</keyword>
<dbReference type="Gene3D" id="1.10.287.130">
    <property type="match status" value="1"/>
</dbReference>
<dbReference type="CDD" id="cd00082">
    <property type="entry name" value="HisKA"/>
    <property type="match status" value="1"/>
</dbReference>
<feature type="coiled-coil region" evidence="5">
    <location>
        <begin position="803"/>
        <end position="862"/>
    </location>
</feature>
<dbReference type="AlphaFoldDB" id="A0A934RZ42"/>
<dbReference type="SUPFAM" id="SSF52172">
    <property type="entry name" value="CheY-like"/>
    <property type="match status" value="1"/>
</dbReference>
<dbReference type="EMBL" id="JAENIL010000044">
    <property type="protein sequence ID" value="MBK1879266.1"/>
    <property type="molecule type" value="Genomic_DNA"/>
</dbReference>
<dbReference type="Gene3D" id="2.130.10.10">
    <property type="entry name" value="YVTN repeat-like/Quinoprotein amine dehydrogenase"/>
    <property type="match status" value="2"/>
</dbReference>
<dbReference type="InterPro" id="IPR036097">
    <property type="entry name" value="HisK_dim/P_sf"/>
</dbReference>
<dbReference type="EC" id="2.7.13.3" evidence="2"/>
<dbReference type="PRINTS" id="PR00344">
    <property type="entry name" value="BCTRLSENSOR"/>
</dbReference>
<dbReference type="InterPro" id="IPR036890">
    <property type="entry name" value="HATPase_C_sf"/>
</dbReference>
<accession>A0A934RZ42</accession>
<evidence type="ECO:0000256" key="1">
    <source>
        <dbReference type="ARBA" id="ARBA00000085"/>
    </source>
</evidence>
<comment type="caution">
    <text evidence="10">The sequence shown here is derived from an EMBL/GenBank/DDBJ whole genome shotgun (WGS) entry which is preliminary data.</text>
</comment>
<comment type="catalytic activity">
    <reaction evidence="1">
        <text>ATP + protein L-histidine = ADP + protein N-phospho-L-histidine.</text>
        <dbReference type="EC" id="2.7.13.3"/>
    </reaction>
</comment>
<dbReference type="InterPro" id="IPR011006">
    <property type="entry name" value="CheY-like_superfamily"/>
</dbReference>
<evidence type="ECO:0000313" key="10">
    <source>
        <dbReference type="EMBL" id="MBK1879266.1"/>
    </source>
</evidence>
<dbReference type="PANTHER" id="PTHR43547">
    <property type="entry name" value="TWO-COMPONENT HISTIDINE KINASE"/>
    <property type="match status" value="1"/>
</dbReference>
<dbReference type="CDD" id="cd17546">
    <property type="entry name" value="REC_hyHK_CKI1_RcsC-like"/>
    <property type="match status" value="1"/>
</dbReference>
<dbReference type="RefSeq" id="WP_200357478.1">
    <property type="nucleotide sequence ID" value="NZ_JAENIL010000044.1"/>
</dbReference>
<dbReference type="InterPro" id="IPR013783">
    <property type="entry name" value="Ig-like_fold"/>
</dbReference>
<dbReference type="SUPFAM" id="SSF101898">
    <property type="entry name" value="NHL repeat"/>
    <property type="match status" value="1"/>
</dbReference>
<dbReference type="Pfam" id="PF00072">
    <property type="entry name" value="Response_reg"/>
    <property type="match status" value="1"/>
</dbReference>
<proteinExistence type="predicted"/>
<feature type="modified residue" description="4-aspartylphosphate" evidence="4">
    <location>
        <position position="1189"/>
    </location>
</feature>
<keyword evidence="5" id="KW-0175">Coiled coil</keyword>
<feature type="signal peptide" evidence="7">
    <location>
        <begin position="1"/>
        <end position="19"/>
    </location>
</feature>
<evidence type="ECO:0000256" key="6">
    <source>
        <dbReference type="SAM" id="Phobius"/>
    </source>
</evidence>
<dbReference type="InterPro" id="IPR015943">
    <property type="entry name" value="WD40/YVTN_repeat-like_dom_sf"/>
</dbReference>
<gene>
    <name evidence="10" type="ORF">JIN87_20435</name>
</gene>
<dbReference type="Pfam" id="PF07495">
    <property type="entry name" value="Y_Y_Y"/>
    <property type="match status" value="1"/>
</dbReference>
<dbReference type="InterPro" id="IPR001789">
    <property type="entry name" value="Sig_transdc_resp-reg_receiver"/>
</dbReference>
<keyword evidence="6" id="KW-1133">Transmembrane helix</keyword>
<evidence type="ECO:0000313" key="11">
    <source>
        <dbReference type="Proteomes" id="UP000617628"/>
    </source>
</evidence>
<feature type="transmembrane region" description="Helical" evidence="6">
    <location>
        <begin position="779"/>
        <end position="798"/>
    </location>
</feature>
<feature type="chain" id="PRO_5037320421" description="histidine kinase" evidence="7">
    <location>
        <begin position="20"/>
        <end position="1258"/>
    </location>
</feature>
<dbReference type="InterPro" id="IPR003661">
    <property type="entry name" value="HisK_dim/P_dom"/>
</dbReference>
<dbReference type="Gene3D" id="2.60.40.10">
    <property type="entry name" value="Immunoglobulins"/>
    <property type="match status" value="1"/>
</dbReference>
<keyword evidence="6" id="KW-0812">Transmembrane</keyword>
<organism evidence="10 11">
    <name type="scientific">Pelagicoccus mobilis</name>
    <dbReference type="NCBI Taxonomy" id="415221"/>
    <lineage>
        <taxon>Bacteria</taxon>
        <taxon>Pseudomonadati</taxon>
        <taxon>Verrucomicrobiota</taxon>
        <taxon>Opitutia</taxon>
        <taxon>Puniceicoccales</taxon>
        <taxon>Pelagicoccaceae</taxon>
        <taxon>Pelagicoccus</taxon>
    </lineage>
</organism>
<dbReference type="GO" id="GO:0000155">
    <property type="term" value="F:phosphorelay sensor kinase activity"/>
    <property type="evidence" value="ECO:0007669"/>
    <property type="project" value="InterPro"/>
</dbReference>
<dbReference type="Gene3D" id="3.30.565.10">
    <property type="entry name" value="Histidine kinase-like ATPase, C-terminal domain"/>
    <property type="match status" value="1"/>
</dbReference>
<evidence type="ECO:0000256" key="7">
    <source>
        <dbReference type="SAM" id="SignalP"/>
    </source>
</evidence>
<feature type="domain" description="Histidine kinase" evidence="8">
    <location>
        <begin position="894"/>
        <end position="1112"/>
    </location>
</feature>
<dbReference type="Pfam" id="PF02518">
    <property type="entry name" value="HATPase_c"/>
    <property type="match status" value="1"/>
</dbReference>
<dbReference type="SUPFAM" id="SSF55874">
    <property type="entry name" value="ATPase domain of HSP90 chaperone/DNA topoisomerase II/histidine kinase"/>
    <property type="match status" value="1"/>
</dbReference>
<dbReference type="SUPFAM" id="SSF47384">
    <property type="entry name" value="Homodimeric domain of signal transducing histidine kinase"/>
    <property type="match status" value="1"/>
</dbReference>